<dbReference type="Gene3D" id="3.40.190.10">
    <property type="entry name" value="Periplasmic binding protein-like II"/>
    <property type="match status" value="2"/>
</dbReference>
<dbReference type="PANTHER" id="PTHR30024:SF47">
    <property type="entry name" value="TAURINE-BINDING PERIPLASMIC PROTEIN"/>
    <property type="match status" value="1"/>
</dbReference>
<dbReference type="Pfam" id="PF22384">
    <property type="entry name" value="PBP2_Ca3427_like"/>
    <property type="match status" value="1"/>
</dbReference>
<dbReference type="Proteomes" id="UP000600588">
    <property type="component" value="Unassembled WGS sequence"/>
</dbReference>
<comment type="similarity">
    <text evidence="2">Belongs to the bacterial solute-binding protein SsuA/TauA family.</text>
</comment>
<protein>
    <submittedName>
        <fullName evidence="5">ABC transporter substrate-binding protein</fullName>
    </submittedName>
</protein>
<reference evidence="5 6" key="1">
    <citation type="submission" date="2020-09" db="EMBL/GenBank/DDBJ databases">
        <title>TT11 complete genome.</title>
        <authorList>
            <person name="Wu Z."/>
        </authorList>
    </citation>
    <scope>NUCLEOTIDE SEQUENCE [LARGE SCALE GENOMIC DNA]</scope>
    <source>
        <strain evidence="5 6">TT11</strain>
    </source>
</reference>
<accession>A0A8J6U8R3</accession>
<comment type="caution">
    <text evidence="5">The sequence shown here is derived from an EMBL/GenBank/DDBJ whole genome shotgun (WGS) entry which is preliminary data.</text>
</comment>
<sequence>MKNVKIGGVPEHFNLAWYLTLKNGEYKNNGINLRWQDFPDGTGAMCKALRNKDIDIAIILTEGIIKDIIDGNPSKIVQTFVQTPLNWGVHVASHSSFQNVDDLKGKKAAISRYGSGSHLMAYINAENNNWDLNKDLNFEVIKDLEGAISGLTNGTADYFLWEKFTTKPIVDKGIFRNIGNCPSPWPCFVIAVREEFIDNNLDELKTILNIINRTTSEFKDIPNIDKTIANRYEQNLEDVREWLSITEWSQDLIDEQTILYAQNELYNLNIIPEIVDYEKLTFKVY</sequence>
<comment type="subcellular location">
    <subcellularLocation>
        <location evidence="1">Periplasm</location>
    </subcellularLocation>
</comment>
<dbReference type="SUPFAM" id="SSF53850">
    <property type="entry name" value="Periplasmic binding protein-like II"/>
    <property type="match status" value="1"/>
</dbReference>
<dbReference type="EMBL" id="JACVXB010000002">
    <property type="protein sequence ID" value="MBD0832007.1"/>
    <property type="molecule type" value="Genomic_DNA"/>
</dbReference>
<dbReference type="RefSeq" id="WP_188229788.1">
    <property type="nucleotide sequence ID" value="NZ_JACVXB010000002.1"/>
</dbReference>
<dbReference type="GO" id="GO:0042597">
    <property type="term" value="C:periplasmic space"/>
    <property type="evidence" value="ECO:0007669"/>
    <property type="project" value="UniProtKB-SubCell"/>
</dbReference>
<evidence type="ECO:0000256" key="3">
    <source>
        <dbReference type="ARBA" id="ARBA00022729"/>
    </source>
</evidence>
<feature type="domain" description="Ca3427-like PBP 2" evidence="4">
    <location>
        <begin position="95"/>
        <end position="180"/>
    </location>
</feature>
<evidence type="ECO:0000313" key="5">
    <source>
        <dbReference type="EMBL" id="MBD0832007.1"/>
    </source>
</evidence>
<proteinExistence type="inferred from homology"/>
<name>A0A8J6U8R3_9FLAO</name>
<dbReference type="PANTHER" id="PTHR30024">
    <property type="entry name" value="ALIPHATIC SULFONATES-BINDING PROTEIN-RELATED"/>
    <property type="match status" value="1"/>
</dbReference>
<evidence type="ECO:0000256" key="2">
    <source>
        <dbReference type="ARBA" id="ARBA00010742"/>
    </source>
</evidence>
<evidence type="ECO:0000256" key="1">
    <source>
        <dbReference type="ARBA" id="ARBA00004418"/>
    </source>
</evidence>
<keyword evidence="6" id="KW-1185">Reference proteome</keyword>
<evidence type="ECO:0000313" key="6">
    <source>
        <dbReference type="Proteomes" id="UP000600588"/>
    </source>
</evidence>
<dbReference type="AlphaFoldDB" id="A0A8J6U8R3"/>
<evidence type="ECO:0000259" key="4">
    <source>
        <dbReference type="Pfam" id="PF22384"/>
    </source>
</evidence>
<gene>
    <name evidence="5" type="ORF">ICJ83_07665</name>
</gene>
<keyword evidence="3" id="KW-0732">Signal</keyword>
<dbReference type="InterPro" id="IPR054364">
    <property type="entry name" value="Ca3427-like_PBP2"/>
</dbReference>
<organism evidence="5 6">
    <name type="scientific">Aestuariibaculum sediminum</name>
    <dbReference type="NCBI Taxonomy" id="2770637"/>
    <lineage>
        <taxon>Bacteria</taxon>
        <taxon>Pseudomonadati</taxon>
        <taxon>Bacteroidota</taxon>
        <taxon>Flavobacteriia</taxon>
        <taxon>Flavobacteriales</taxon>
        <taxon>Flavobacteriaceae</taxon>
    </lineage>
</organism>
<dbReference type="CDD" id="cd13637">
    <property type="entry name" value="PBP2_Ca3427_like"/>
    <property type="match status" value="1"/>
</dbReference>